<dbReference type="EMBL" id="FNSQ01000005">
    <property type="protein sequence ID" value="SEB44996.1"/>
    <property type="molecule type" value="Genomic_DNA"/>
</dbReference>
<dbReference type="AlphaFoldDB" id="A0A1H4JGE0"/>
<dbReference type="Pfam" id="PF00480">
    <property type="entry name" value="ROK"/>
    <property type="match status" value="1"/>
</dbReference>
<dbReference type="SUPFAM" id="SSF46785">
    <property type="entry name" value="Winged helix' DNA-binding domain"/>
    <property type="match status" value="1"/>
</dbReference>
<evidence type="ECO:0000313" key="3">
    <source>
        <dbReference type="Proteomes" id="UP000183750"/>
    </source>
</evidence>
<gene>
    <name evidence="2" type="ORF">SAMN04489807_0795</name>
</gene>
<organism evidence="2 3">
    <name type="scientific">Microbacterium hydrocarbonoxydans</name>
    <dbReference type="NCBI Taxonomy" id="273678"/>
    <lineage>
        <taxon>Bacteria</taxon>
        <taxon>Bacillati</taxon>
        <taxon>Actinomycetota</taxon>
        <taxon>Actinomycetes</taxon>
        <taxon>Micrococcales</taxon>
        <taxon>Microbacteriaceae</taxon>
        <taxon>Microbacterium</taxon>
    </lineage>
</organism>
<evidence type="ECO:0000313" key="2">
    <source>
        <dbReference type="EMBL" id="SEB44996.1"/>
    </source>
</evidence>
<dbReference type="PANTHER" id="PTHR18964:SF149">
    <property type="entry name" value="BIFUNCTIONAL UDP-N-ACETYLGLUCOSAMINE 2-EPIMERASE_N-ACETYLMANNOSAMINE KINASE"/>
    <property type="match status" value="1"/>
</dbReference>
<proteinExistence type="inferred from homology"/>
<dbReference type="SUPFAM" id="SSF53067">
    <property type="entry name" value="Actin-like ATPase domain"/>
    <property type="match status" value="1"/>
</dbReference>
<dbReference type="InterPro" id="IPR036388">
    <property type="entry name" value="WH-like_DNA-bd_sf"/>
</dbReference>
<dbReference type="InterPro" id="IPR036390">
    <property type="entry name" value="WH_DNA-bd_sf"/>
</dbReference>
<comment type="similarity">
    <text evidence="1">Belongs to the ROK (NagC/XylR) family.</text>
</comment>
<dbReference type="InterPro" id="IPR043129">
    <property type="entry name" value="ATPase_NBD"/>
</dbReference>
<evidence type="ECO:0000256" key="1">
    <source>
        <dbReference type="ARBA" id="ARBA00006479"/>
    </source>
</evidence>
<protein>
    <submittedName>
        <fullName evidence="2">Sugar kinase of the NBD/HSP70 family, may contain an N-terminal HTH domain</fullName>
    </submittedName>
</protein>
<sequence>MARPLAGPQSLLRTLNGRAILETLARRGPLTRAELVAETGLSRTAVTQVLRMLENSAAVVPAGVDRETRGPAAGRVALHPQLGFAAAVHVDNHAAHVALVDPTGAVRAEQHAPFPPRADRVEHIAALVEGCRRALNGPLHLVVVGIPGIVTADGGIRDDQGPDGGAFRAALSARLGCPVRVENDVNLAALAELTEGTGADLASFALLLLDDGLGAGIVLDGILHRGFSGVAGEVMYLPQSPLPIGAPVLGDEVVRDLALAHGRDPDATIDQHLDAASAGDEAARAMAAEMGRRLTLVAGSVALVLDPEAFILGGTAAHPALFEAALATAEELAAQLPIRLLVSSFGPEAPLVGAVGEAAAALRATVFSHAVPGADRSRR</sequence>
<keyword evidence="3" id="KW-1185">Reference proteome</keyword>
<dbReference type="Gene3D" id="3.30.420.40">
    <property type="match status" value="2"/>
</dbReference>
<dbReference type="Gene3D" id="1.10.10.10">
    <property type="entry name" value="Winged helix-like DNA-binding domain superfamily/Winged helix DNA-binding domain"/>
    <property type="match status" value="1"/>
</dbReference>
<accession>A0A1H4JGE0</accession>
<reference evidence="3" key="1">
    <citation type="submission" date="2016-10" db="EMBL/GenBank/DDBJ databases">
        <authorList>
            <person name="Varghese N."/>
            <person name="Submissions S."/>
        </authorList>
    </citation>
    <scope>NUCLEOTIDE SEQUENCE [LARGE SCALE GENOMIC DNA]</scope>
    <source>
        <strain evidence="3">DSM 16089</strain>
    </source>
</reference>
<dbReference type="OrthoDB" id="3523179at2"/>
<name>A0A1H4JGE0_9MICO</name>
<dbReference type="PANTHER" id="PTHR18964">
    <property type="entry name" value="ROK (REPRESSOR, ORF, KINASE) FAMILY"/>
    <property type="match status" value="1"/>
</dbReference>
<dbReference type="Pfam" id="PF13412">
    <property type="entry name" value="HTH_24"/>
    <property type="match status" value="1"/>
</dbReference>
<keyword evidence="2" id="KW-0418">Kinase</keyword>
<dbReference type="RefSeq" id="WP_074731585.1">
    <property type="nucleotide sequence ID" value="NZ_FNSQ01000005.1"/>
</dbReference>
<keyword evidence="2" id="KW-0808">Transferase</keyword>
<dbReference type="InterPro" id="IPR000600">
    <property type="entry name" value="ROK"/>
</dbReference>
<dbReference type="GO" id="GO:0016301">
    <property type="term" value="F:kinase activity"/>
    <property type="evidence" value="ECO:0007669"/>
    <property type="project" value="UniProtKB-KW"/>
</dbReference>
<dbReference type="Proteomes" id="UP000183750">
    <property type="component" value="Unassembled WGS sequence"/>
</dbReference>